<evidence type="ECO:0000259" key="5">
    <source>
        <dbReference type="Pfam" id="PF02518"/>
    </source>
</evidence>
<dbReference type="InterPro" id="IPR011712">
    <property type="entry name" value="Sig_transdc_His_kin_sub3_dim/P"/>
</dbReference>
<gene>
    <name evidence="7" type="ORF">SAMN05216298_1898</name>
</gene>
<evidence type="ECO:0000313" key="8">
    <source>
        <dbReference type="Proteomes" id="UP000198662"/>
    </source>
</evidence>
<feature type="transmembrane region" description="Helical" evidence="4">
    <location>
        <begin position="45"/>
        <end position="65"/>
    </location>
</feature>
<dbReference type="InterPro" id="IPR050482">
    <property type="entry name" value="Sensor_HK_TwoCompSys"/>
</dbReference>
<dbReference type="CDD" id="cd16917">
    <property type="entry name" value="HATPase_UhpB-NarQ-NarX-like"/>
    <property type="match status" value="1"/>
</dbReference>
<dbReference type="Pfam" id="PF07730">
    <property type="entry name" value="HisKA_3"/>
    <property type="match status" value="1"/>
</dbReference>
<dbReference type="GO" id="GO:0016020">
    <property type="term" value="C:membrane"/>
    <property type="evidence" value="ECO:0007669"/>
    <property type="project" value="InterPro"/>
</dbReference>
<keyword evidence="4" id="KW-0812">Transmembrane</keyword>
<dbReference type="SUPFAM" id="SSF55874">
    <property type="entry name" value="ATPase domain of HSP90 chaperone/DNA topoisomerase II/histidine kinase"/>
    <property type="match status" value="1"/>
</dbReference>
<dbReference type="STRING" id="380244.SAMN05216298_1898"/>
<sequence>MLNRMQRFTADVWGGVCVTLVCLAVPVPVVIAMAQGRGIGDLPAIWWLAAYAGFAVAFLVSMWLVDLAPRRVVAAALVAQTVLAQVLVLSAPRTGWTPILLVLGVAVSAYRVPLRVSAAVIAANTVVIALASARIAETSLEVGMVAVLYLMLQAASVMSVHAHLSDIRSRRRLAEAHVQLQAASALQAEASRTDERLRIARELHDAVGHQLTVLSLELEIASHRADPGAAEPIARAKEVTGQLLADVRSTVGEMRRSGPPLRETLASVVADLPEPVVHLRIDDAVDADPEVARALVRCVQEVVTNAIRHARAEHLWIGIGAEGDRIVFEAHDDGPGDPGFAPGNGLRGMAERIEALGGSVGFSGAAGFRVRAAVPR</sequence>
<dbReference type="Gene3D" id="1.20.5.1930">
    <property type="match status" value="1"/>
</dbReference>
<dbReference type="GO" id="GO:0046983">
    <property type="term" value="F:protein dimerization activity"/>
    <property type="evidence" value="ECO:0007669"/>
    <property type="project" value="InterPro"/>
</dbReference>
<keyword evidence="2 7" id="KW-0418">Kinase</keyword>
<feature type="transmembrane region" description="Helical" evidence="4">
    <location>
        <begin position="119"/>
        <end position="136"/>
    </location>
</feature>
<dbReference type="Proteomes" id="UP000198662">
    <property type="component" value="Unassembled WGS sequence"/>
</dbReference>
<evidence type="ECO:0000256" key="4">
    <source>
        <dbReference type="SAM" id="Phobius"/>
    </source>
</evidence>
<evidence type="ECO:0000313" key="7">
    <source>
        <dbReference type="EMBL" id="SDK89511.1"/>
    </source>
</evidence>
<dbReference type="Pfam" id="PF02518">
    <property type="entry name" value="HATPase_c"/>
    <property type="match status" value="1"/>
</dbReference>
<name>A0A1G9FMA3_9ACTN</name>
<evidence type="ECO:0000256" key="1">
    <source>
        <dbReference type="ARBA" id="ARBA00022679"/>
    </source>
</evidence>
<dbReference type="Gene3D" id="3.30.565.10">
    <property type="entry name" value="Histidine kinase-like ATPase, C-terminal domain"/>
    <property type="match status" value="1"/>
</dbReference>
<keyword evidence="3" id="KW-0902">Two-component regulatory system</keyword>
<accession>A0A1G9FMA3</accession>
<evidence type="ECO:0000256" key="2">
    <source>
        <dbReference type="ARBA" id="ARBA00022777"/>
    </source>
</evidence>
<dbReference type="PANTHER" id="PTHR24421">
    <property type="entry name" value="NITRATE/NITRITE SENSOR PROTEIN NARX-RELATED"/>
    <property type="match status" value="1"/>
</dbReference>
<dbReference type="AlphaFoldDB" id="A0A1G9FMA3"/>
<proteinExistence type="predicted"/>
<reference evidence="8" key="1">
    <citation type="submission" date="2016-10" db="EMBL/GenBank/DDBJ databases">
        <authorList>
            <person name="Varghese N."/>
            <person name="Submissions S."/>
        </authorList>
    </citation>
    <scope>NUCLEOTIDE SEQUENCE [LARGE SCALE GENOMIC DNA]</scope>
    <source>
        <strain evidence="8">CGMCC 4.3147</strain>
    </source>
</reference>
<dbReference type="InterPro" id="IPR036890">
    <property type="entry name" value="HATPase_C_sf"/>
</dbReference>
<keyword evidence="4" id="KW-1133">Transmembrane helix</keyword>
<dbReference type="InterPro" id="IPR003594">
    <property type="entry name" value="HATPase_dom"/>
</dbReference>
<feature type="transmembrane region" description="Helical" evidence="4">
    <location>
        <begin position="72"/>
        <end position="89"/>
    </location>
</feature>
<keyword evidence="1" id="KW-0808">Transferase</keyword>
<organism evidence="7 8">
    <name type="scientific">Glycomyces sambucus</name>
    <dbReference type="NCBI Taxonomy" id="380244"/>
    <lineage>
        <taxon>Bacteria</taxon>
        <taxon>Bacillati</taxon>
        <taxon>Actinomycetota</taxon>
        <taxon>Actinomycetes</taxon>
        <taxon>Glycomycetales</taxon>
        <taxon>Glycomycetaceae</taxon>
        <taxon>Glycomyces</taxon>
    </lineage>
</organism>
<keyword evidence="8" id="KW-1185">Reference proteome</keyword>
<feature type="transmembrane region" description="Helical" evidence="4">
    <location>
        <begin position="142"/>
        <end position="164"/>
    </location>
</feature>
<evidence type="ECO:0000256" key="3">
    <source>
        <dbReference type="ARBA" id="ARBA00023012"/>
    </source>
</evidence>
<keyword evidence="4" id="KW-0472">Membrane</keyword>
<feature type="domain" description="Histidine kinase/HSP90-like ATPase" evidence="5">
    <location>
        <begin position="292"/>
        <end position="371"/>
    </location>
</feature>
<feature type="transmembrane region" description="Helical" evidence="4">
    <location>
        <begin position="12"/>
        <end position="33"/>
    </location>
</feature>
<evidence type="ECO:0000259" key="6">
    <source>
        <dbReference type="Pfam" id="PF07730"/>
    </source>
</evidence>
<protein>
    <submittedName>
        <fullName evidence="7">Signal transduction histidine kinase</fullName>
    </submittedName>
</protein>
<dbReference type="EMBL" id="FNGF01000002">
    <property type="protein sequence ID" value="SDK89511.1"/>
    <property type="molecule type" value="Genomic_DNA"/>
</dbReference>
<dbReference type="GO" id="GO:0000155">
    <property type="term" value="F:phosphorelay sensor kinase activity"/>
    <property type="evidence" value="ECO:0007669"/>
    <property type="project" value="InterPro"/>
</dbReference>
<dbReference type="PANTHER" id="PTHR24421:SF59">
    <property type="entry name" value="OXYGEN SENSOR HISTIDINE KINASE NREB"/>
    <property type="match status" value="1"/>
</dbReference>
<feature type="domain" description="Signal transduction histidine kinase subgroup 3 dimerisation and phosphoacceptor" evidence="6">
    <location>
        <begin position="195"/>
        <end position="256"/>
    </location>
</feature>